<dbReference type="InterPro" id="IPR050292">
    <property type="entry name" value="Glutamine_Synthetase"/>
</dbReference>
<dbReference type="SMART" id="SM01230">
    <property type="entry name" value="Gln-synt_C"/>
    <property type="match status" value="1"/>
</dbReference>
<evidence type="ECO:0000313" key="12">
    <source>
        <dbReference type="Proteomes" id="UP001152888"/>
    </source>
</evidence>
<evidence type="ECO:0000256" key="3">
    <source>
        <dbReference type="ARBA" id="ARBA00012937"/>
    </source>
</evidence>
<evidence type="ECO:0000256" key="7">
    <source>
        <dbReference type="ARBA" id="ARBA00022840"/>
    </source>
</evidence>
<dbReference type="GO" id="GO:0004356">
    <property type="term" value="F:glutamine synthetase activity"/>
    <property type="evidence" value="ECO:0007669"/>
    <property type="project" value="UniProtKB-EC"/>
</dbReference>
<organism evidence="11 12">
    <name type="scientific">Acanthoscelides obtectus</name>
    <name type="common">Bean weevil</name>
    <name type="synonym">Bruchus obtectus</name>
    <dbReference type="NCBI Taxonomy" id="200917"/>
    <lineage>
        <taxon>Eukaryota</taxon>
        <taxon>Metazoa</taxon>
        <taxon>Ecdysozoa</taxon>
        <taxon>Arthropoda</taxon>
        <taxon>Hexapoda</taxon>
        <taxon>Insecta</taxon>
        <taxon>Pterygota</taxon>
        <taxon>Neoptera</taxon>
        <taxon>Endopterygota</taxon>
        <taxon>Coleoptera</taxon>
        <taxon>Polyphaga</taxon>
        <taxon>Cucujiformia</taxon>
        <taxon>Chrysomeloidea</taxon>
        <taxon>Chrysomelidae</taxon>
        <taxon>Bruchinae</taxon>
        <taxon>Bruchini</taxon>
        <taxon>Acanthoscelides</taxon>
    </lineage>
</organism>
<feature type="domain" description="GS catalytic" evidence="10">
    <location>
        <begin position="180"/>
        <end position="409"/>
    </location>
</feature>
<proteinExistence type="inferred from homology"/>
<comment type="similarity">
    <text evidence="2 8 9">Belongs to the glutamine synthetase family.</text>
</comment>
<dbReference type="PANTHER" id="PTHR20852:SF44">
    <property type="entry name" value="GLUTAMINE SYNTHETASE 1, MITOCHONDRIAL"/>
    <property type="match status" value="1"/>
</dbReference>
<dbReference type="Proteomes" id="UP001152888">
    <property type="component" value="Unassembled WGS sequence"/>
</dbReference>
<dbReference type="EMBL" id="CAKOFQ010006838">
    <property type="protein sequence ID" value="CAH1975663.1"/>
    <property type="molecule type" value="Genomic_DNA"/>
</dbReference>
<dbReference type="OrthoDB" id="1936100at2759"/>
<dbReference type="AlphaFoldDB" id="A0A9P0KPG6"/>
<dbReference type="FunFam" id="3.30.590.10:FF:000011">
    <property type="entry name" value="Glutamine synthetase"/>
    <property type="match status" value="1"/>
</dbReference>
<evidence type="ECO:0000313" key="11">
    <source>
        <dbReference type="EMBL" id="CAH1975663.1"/>
    </source>
</evidence>
<dbReference type="InterPro" id="IPR036651">
    <property type="entry name" value="Gln_synt_N_sf"/>
</dbReference>
<evidence type="ECO:0000256" key="4">
    <source>
        <dbReference type="ARBA" id="ARBA00022490"/>
    </source>
</evidence>
<protein>
    <recommendedName>
        <fullName evidence="3">glutamine synthetase</fullName>
        <ecNumber evidence="3">6.3.1.2</ecNumber>
    </recommendedName>
</protein>
<keyword evidence="7" id="KW-0067">ATP-binding</keyword>
<dbReference type="SUPFAM" id="SSF55931">
    <property type="entry name" value="Glutamine synthetase/guanido kinase"/>
    <property type="match status" value="1"/>
</dbReference>
<sequence length="409" mass="46814">MFVSFDFEESRLASFDVRPCLKAVKNIDDRSQHIIMLFFRPLTKFKYFVSARTVRQFHKTHVLTGSLCNAPNAELDKTVYDRYMCLPMPEGKVQLTYLWIDHTGGNLRCKTRTLDFSPSTHKEVPIWTFNGYLTMEAPEEKSDYFLVPVALYNDPIRRGINKIALCETFNADEKPCKTNHRQKCVEALNKVCDHEVHIAFEQDYYLMGGDGRPFGWPPMGEPIPGRAYYAAMCTTIGREIAECFYRALLYAGVNVYSDCAEPAPSQWEIKTVGERGVKPADDLWFTRWLMQRIAEDFGVCVSFQPIVSPGWSKSGLHVTFSTKRMRDNDGMKHIQEVVKKLEKCHKDLLKVYKSTYLGDKFTCGIGDRSASVRIPKIVADKKKGFIEDRRPAGNADPYKVMEAIIKACI</sequence>
<evidence type="ECO:0000256" key="2">
    <source>
        <dbReference type="ARBA" id="ARBA00009897"/>
    </source>
</evidence>
<reference evidence="11" key="1">
    <citation type="submission" date="2022-03" db="EMBL/GenBank/DDBJ databases">
        <authorList>
            <person name="Sayadi A."/>
        </authorList>
    </citation>
    <scope>NUCLEOTIDE SEQUENCE</scope>
</reference>
<dbReference type="Gene3D" id="3.10.20.70">
    <property type="entry name" value="Glutamine synthetase, N-terminal domain"/>
    <property type="match status" value="1"/>
</dbReference>
<keyword evidence="5" id="KW-0436">Ligase</keyword>
<keyword evidence="4" id="KW-0963">Cytoplasm</keyword>
<dbReference type="PROSITE" id="PS51987">
    <property type="entry name" value="GS_CATALYTIC"/>
    <property type="match status" value="1"/>
</dbReference>
<dbReference type="GO" id="GO:0005524">
    <property type="term" value="F:ATP binding"/>
    <property type="evidence" value="ECO:0007669"/>
    <property type="project" value="UniProtKB-KW"/>
</dbReference>
<evidence type="ECO:0000256" key="9">
    <source>
        <dbReference type="RuleBase" id="RU000384"/>
    </source>
</evidence>
<evidence type="ECO:0000256" key="5">
    <source>
        <dbReference type="ARBA" id="ARBA00022598"/>
    </source>
</evidence>
<dbReference type="GO" id="GO:0006542">
    <property type="term" value="P:glutamine biosynthetic process"/>
    <property type="evidence" value="ECO:0007669"/>
    <property type="project" value="InterPro"/>
</dbReference>
<dbReference type="PANTHER" id="PTHR20852">
    <property type="entry name" value="GLUTAMINE SYNTHETASE"/>
    <property type="match status" value="1"/>
</dbReference>
<comment type="subcellular location">
    <subcellularLocation>
        <location evidence="1">Cytoplasm</location>
    </subcellularLocation>
</comment>
<dbReference type="EC" id="6.3.1.2" evidence="3"/>
<dbReference type="Gene3D" id="3.30.590.10">
    <property type="entry name" value="Glutamine synthetase/guanido kinase, catalytic domain"/>
    <property type="match status" value="1"/>
</dbReference>
<dbReference type="SUPFAM" id="SSF54368">
    <property type="entry name" value="Glutamine synthetase, N-terminal domain"/>
    <property type="match status" value="1"/>
</dbReference>
<evidence type="ECO:0000256" key="6">
    <source>
        <dbReference type="ARBA" id="ARBA00022741"/>
    </source>
</evidence>
<evidence type="ECO:0000259" key="10">
    <source>
        <dbReference type="PROSITE" id="PS51987"/>
    </source>
</evidence>
<evidence type="ECO:0000256" key="8">
    <source>
        <dbReference type="PROSITE-ProRule" id="PRU01331"/>
    </source>
</evidence>
<gene>
    <name evidence="11" type="ORF">ACAOBT_LOCUS11710</name>
</gene>
<evidence type="ECO:0000256" key="1">
    <source>
        <dbReference type="ARBA" id="ARBA00004496"/>
    </source>
</evidence>
<keyword evidence="6" id="KW-0547">Nucleotide-binding</keyword>
<comment type="caution">
    <text evidence="11">The sequence shown here is derived from an EMBL/GenBank/DDBJ whole genome shotgun (WGS) entry which is preliminary data.</text>
</comment>
<dbReference type="Pfam" id="PF00120">
    <property type="entry name" value="Gln-synt_C"/>
    <property type="match status" value="1"/>
</dbReference>
<accession>A0A9P0KPG6</accession>
<dbReference type="InterPro" id="IPR014746">
    <property type="entry name" value="Gln_synth/guanido_kin_cat_dom"/>
</dbReference>
<keyword evidence="12" id="KW-1185">Reference proteome</keyword>
<dbReference type="GO" id="GO:0005737">
    <property type="term" value="C:cytoplasm"/>
    <property type="evidence" value="ECO:0007669"/>
    <property type="project" value="UniProtKB-SubCell"/>
</dbReference>
<name>A0A9P0KPG6_ACAOB</name>
<dbReference type="InterPro" id="IPR008146">
    <property type="entry name" value="Gln_synth_cat_dom"/>
</dbReference>